<dbReference type="AlphaFoldDB" id="A0A161V5K7"/>
<dbReference type="STRING" id="989403.SAMN05421798_102231"/>
<keyword evidence="4 6" id="KW-1133">Transmembrane helix</keyword>
<dbReference type="Pfam" id="PF03073">
    <property type="entry name" value="TspO_MBR"/>
    <property type="match status" value="1"/>
</dbReference>
<comment type="similarity">
    <text evidence="2">Belongs to the TspO/BZRP family.</text>
</comment>
<keyword evidence="5 6" id="KW-0472">Membrane</keyword>
<dbReference type="EMBL" id="LMCB01000011">
    <property type="protein sequence ID" value="KZL20119.1"/>
    <property type="molecule type" value="Genomic_DNA"/>
</dbReference>
<dbReference type="RefSeq" id="WP_208979326.1">
    <property type="nucleotide sequence ID" value="NZ_FOFM01000002.1"/>
</dbReference>
<evidence type="ECO:0000256" key="6">
    <source>
        <dbReference type="SAM" id="Phobius"/>
    </source>
</evidence>
<feature type="transmembrane region" description="Helical" evidence="6">
    <location>
        <begin position="101"/>
        <end position="118"/>
    </location>
</feature>
<comment type="caution">
    <text evidence="7">The sequence shown here is derived from an EMBL/GenBank/DDBJ whole genome shotgun (WGS) entry which is preliminary data.</text>
</comment>
<reference evidence="7 8" key="1">
    <citation type="journal article" date="2016" name="Front. Microbiol.">
        <title>Comparative Genomic Analysis Reveals a Diverse Repertoire of Genes Involved in Prokaryote-Eukaryote Interactions within the Pseudovibrio Genus.</title>
        <authorList>
            <person name="Romano S."/>
            <person name="Fernandez-Guerra A."/>
            <person name="Reen F.J."/>
            <person name="Glockner F.O."/>
            <person name="Crowley S.P."/>
            <person name="O'Sullivan O."/>
            <person name="Cotter P.D."/>
            <person name="Adams C."/>
            <person name="Dobson A.D."/>
            <person name="O'Gara F."/>
        </authorList>
    </citation>
    <scope>NUCLEOTIDE SEQUENCE [LARGE SCALE GENOMIC DNA]</scope>
    <source>
        <strain evidence="7 8">Ad2</strain>
    </source>
</reference>
<dbReference type="PIRSF" id="PIRSF005859">
    <property type="entry name" value="PBR"/>
    <property type="match status" value="1"/>
</dbReference>
<evidence type="ECO:0000256" key="3">
    <source>
        <dbReference type="ARBA" id="ARBA00022692"/>
    </source>
</evidence>
<dbReference type="GO" id="GO:0033013">
    <property type="term" value="P:tetrapyrrole metabolic process"/>
    <property type="evidence" value="ECO:0007669"/>
    <property type="project" value="UniProtKB-ARBA"/>
</dbReference>
<sequence length="176" mass="19753">MPLSDTTKAKLKSRVVWSRLVGWGLLCYATAAYGGIITSPAIPEWYASLNKPAFNPPNWVFAPVWSILYTLLGISVWIATEFMSEPAKGKPTPPAKTSIQVTFVILLFLNGIWSWAFFGQQNPTTGLIVLILLLALSFFTFRLFYRAQIFAAWLYLPYLLWVSFAALLNISIVVLN</sequence>
<comment type="subcellular location">
    <subcellularLocation>
        <location evidence="1">Membrane</location>
        <topology evidence="1">Multi-pass membrane protein</topology>
    </subcellularLocation>
</comment>
<dbReference type="PANTHER" id="PTHR10057">
    <property type="entry name" value="PERIPHERAL-TYPE BENZODIAZEPINE RECEPTOR"/>
    <property type="match status" value="1"/>
</dbReference>
<dbReference type="Proteomes" id="UP000076577">
    <property type="component" value="Unassembled WGS sequence"/>
</dbReference>
<evidence type="ECO:0000256" key="2">
    <source>
        <dbReference type="ARBA" id="ARBA00007524"/>
    </source>
</evidence>
<name>A0A161V5K7_9HYPH</name>
<dbReference type="InterPro" id="IPR038330">
    <property type="entry name" value="TspO/MBR-related_sf"/>
</dbReference>
<protein>
    <submittedName>
        <fullName evidence="7">TspO/MBR family protein</fullName>
    </submittedName>
</protein>
<evidence type="ECO:0000313" key="7">
    <source>
        <dbReference type="EMBL" id="KZL20119.1"/>
    </source>
</evidence>
<feature type="transmembrane region" description="Helical" evidence="6">
    <location>
        <begin position="124"/>
        <end position="145"/>
    </location>
</feature>
<evidence type="ECO:0000256" key="1">
    <source>
        <dbReference type="ARBA" id="ARBA00004141"/>
    </source>
</evidence>
<dbReference type="GO" id="GO:0016020">
    <property type="term" value="C:membrane"/>
    <property type="evidence" value="ECO:0007669"/>
    <property type="project" value="UniProtKB-SubCell"/>
</dbReference>
<keyword evidence="3 6" id="KW-0812">Transmembrane</keyword>
<dbReference type="InterPro" id="IPR004307">
    <property type="entry name" value="TspO_MBR"/>
</dbReference>
<dbReference type="PANTHER" id="PTHR10057:SF0">
    <property type="entry name" value="TRANSLOCATOR PROTEIN"/>
    <property type="match status" value="1"/>
</dbReference>
<dbReference type="CDD" id="cd15904">
    <property type="entry name" value="TSPO_MBR"/>
    <property type="match status" value="1"/>
</dbReference>
<feature type="transmembrane region" description="Helical" evidence="6">
    <location>
        <begin position="62"/>
        <end position="80"/>
    </location>
</feature>
<evidence type="ECO:0000256" key="5">
    <source>
        <dbReference type="ARBA" id="ARBA00023136"/>
    </source>
</evidence>
<evidence type="ECO:0000256" key="4">
    <source>
        <dbReference type="ARBA" id="ARBA00022989"/>
    </source>
</evidence>
<evidence type="ECO:0000313" key="8">
    <source>
        <dbReference type="Proteomes" id="UP000076577"/>
    </source>
</evidence>
<keyword evidence="8" id="KW-1185">Reference proteome</keyword>
<dbReference type="Gene3D" id="1.20.1260.100">
    <property type="entry name" value="TspO/MBR protein"/>
    <property type="match status" value="1"/>
</dbReference>
<proteinExistence type="inferred from homology"/>
<feature type="transmembrane region" description="Helical" evidence="6">
    <location>
        <begin position="152"/>
        <end position="175"/>
    </location>
</feature>
<organism evidence="7 8">
    <name type="scientific">Pseudovibrio axinellae</name>
    <dbReference type="NCBI Taxonomy" id="989403"/>
    <lineage>
        <taxon>Bacteria</taxon>
        <taxon>Pseudomonadati</taxon>
        <taxon>Pseudomonadota</taxon>
        <taxon>Alphaproteobacteria</taxon>
        <taxon>Hyphomicrobiales</taxon>
        <taxon>Stappiaceae</taxon>
        <taxon>Pseudovibrio</taxon>
    </lineage>
</organism>
<dbReference type="PATRIC" id="fig|989403.3.peg.1706"/>
<dbReference type="FunFam" id="1.20.1260.100:FF:000001">
    <property type="entry name" value="translocator protein 2"/>
    <property type="match status" value="1"/>
</dbReference>
<feature type="transmembrane region" description="Helical" evidence="6">
    <location>
        <begin position="20"/>
        <end position="42"/>
    </location>
</feature>
<gene>
    <name evidence="7" type="ORF">PsAD2_01606</name>
</gene>
<accession>A0A161V5K7</accession>